<dbReference type="AlphaFoldDB" id="A0A0A9FTD6"/>
<reference evidence="1" key="1">
    <citation type="submission" date="2014-09" db="EMBL/GenBank/DDBJ databases">
        <authorList>
            <person name="Magalhaes I.L.F."/>
            <person name="Oliveira U."/>
            <person name="Santos F.R."/>
            <person name="Vidigal T.H.D.A."/>
            <person name="Brescovit A.D."/>
            <person name="Santos A.J."/>
        </authorList>
    </citation>
    <scope>NUCLEOTIDE SEQUENCE</scope>
    <source>
        <tissue evidence="1">Shoot tissue taken approximately 20 cm above the soil surface</tissue>
    </source>
</reference>
<evidence type="ECO:0000313" key="1">
    <source>
        <dbReference type="EMBL" id="JAE13576.1"/>
    </source>
</evidence>
<dbReference type="EMBL" id="GBRH01184320">
    <property type="protein sequence ID" value="JAE13576.1"/>
    <property type="molecule type" value="Transcribed_RNA"/>
</dbReference>
<protein>
    <submittedName>
        <fullName evidence="1">Uncharacterized protein</fullName>
    </submittedName>
</protein>
<organism evidence="1">
    <name type="scientific">Arundo donax</name>
    <name type="common">Giant reed</name>
    <name type="synonym">Donax arundinaceus</name>
    <dbReference type="NCBI Taxonomy" id="35708"/>
    <lineage>
        <taxon>Eukaryota</taxon>
        <taxon>Viridiplantae</taxon>
        <taxon>Streptophyta</taxon>
        <taxon>Embryophyta</taxon>
        <taxon>Tracheophyta</taxon>
        <taxon>Spermatophyta</taxon>
        <taxon>Magnoliopsida</taxon>
        <taxon>Liliopsida</taxon>
        <taxon>Poales</taxon>
        <taxon>Poaceae</taxon>
        <taxon>PACMAD clade</taxon>
        <taxon>Arundinoideae</taxon>
        <taxon>Arundineae</taxon>
        <taxon>Arundo</taxon>
    </lineage>
</organism>
<accession>A0A0A9FTD6</accession>
<proteinExistence type="predicted"/>
<sequence length="18" mass="2109">MLQKMTSNLCPAFRSFSF</sequence>
<name>A0A0A9FTD6_ARUDO</name>
<reference evidence="1" key="2">
    <citation type="journal article" date="2015" name="Data Brief">
        <title>Shoot transcriptome of the giant reed, Arundo donax.</title>
        <authorList>
            <person name="Barrero R.A."/>
            <person name="Guerrero F.D."/>
            <person name="Moolhuijzen P."/>
            <person name="Goolsby J.A."/>
            <person name="Tidwell J."/>
            <person name="Bellgard S.E."/>
            <person name="Bellgard M.I."/>
        </authorList>
    </citation>
    <scope>NUCLEOTIDE SEQUENCE</scope>
    <source>
        <tissue evidence="1">Shoot tissue taken approximately 20 cm above the soil surface</tissue>
    </source>
</reference>